<dbReference type="InterPro" id="IPR036412">
    <property type="entry name" value="HAD-like_sf"/>
</dbReference>
<dbReference type="RefSeq" id="WP_072907801.1">
    <property type="nucleotide sequence ID" value="NZ_FRAI01000018.1"/>
</dbReference>
<dbReference type="SUPFAM" id="SSF56784">
    <property type="entry name" value="HAD-like"/>
    <property type="match status" value="1"/>
</dbReference>
<dbReference type="GO" id="GO:0016791">
    <property type="term" value="F:phosphatase activity"/>
    <property type="evidence" value="ECO:0007669"/>
    <property type="project" value="UniProtKB-ARBA"/>
</dbReference>
<dbReference type="PANTHER" id="PTHR10000:SF8">
    <property type="entry name" value="HAD SUPERFAMILY HYDROLASE-LIKE, TYPE 3"/>
    <property type="match status" value="1"/>
</dbReference>
<dbReference type="NCBIfam" id="TIGR00099">
    <property type="entry name" value="Cof-subfamily"/>
    <property type="match status" value="1"/>
</dbReference>
<reference evidence="2" key="1">
    <citation type="submission" date="2016-11" db="EMBL/GenBank/DDBJ databases">
        <authorList>
            <person name="Varghese N."/>
            <person name="Submissions S."/>
        </authorList>
    </citation>
    <scope>NUCLEOTIDE SEQUENCE [LARGE SCALE GENOMIC DNA]</scope>
    <source>
        <strain evidence="2">DSM 14826</strain>
    </source>
</reference>
<dbReference type="InterPro" id="IPR006379">
    <property type="entry name" value="HAD-SF_hydro_IIB"/>
</dbReference>
<dbReference type="NCBIfam" id="TIGR01484">
    <property type="entry name" value="HAD-SF-IIB"/>
    <property type="match status" value="1"/>
</dbReference>
<dbReference type="Proteomes" id="UP000243547">
    <property type="component" value="Unassembled WGS sequence"/>
</dbReference>
<dbReference type="SFLD" id="SFLDG01144">
    <property type="entry name" value="C2.B.4:_PGP_Like"/>
    <property type="match status" value="1"/>
</dbReference>
<accession>A0A1M6Q385</accession>
<dbReference type="Pfam" id="PF08282">
    <property type="entry name" value="Hydrolase_3"/>
    <property type="match status" value="1"/>
</dbReference>
<dbReference type="GO" id="GO:0005829">
    <property type="term" value="C:cytosol"/>
    <property type="evidence" value="ECO:0007669"/>
    <property type="project" value="TreeGrafter"/>
</dbReference>
<dbReference type="InterPro" id="IPR023214">
    <property type="entry name" value="HAD_sf"/>
</dbReference>
<dbReference type="PANTHER" id="PTHR10000">
    <property type="entry name" value="PHOSPHOSERINE PHOSPHATASE"/>
    <property type="match status" value="1"/>
</dbReference>
<dbReference type="CDD" id="cd07516">
    <property type="entry name" value="HAD_Pase"/>
    <property type="match status" value="1"/>
</dbReference>
<dbReference type="PRINTS" id="PR00119">
    <property type="entry name" value="CATATPASE"/>
</dbReference>
<dbReference type="PROSITE" id="PS01229">
    <property type="entry name" value="COF_2"/>
    <property type="match status" value="1"/>
</dbReference>
<dbReference type="EMBL" id="FRAI01000018">
    <property type="protein sequence ID" value="SHK14694.1"/>
    <property type="molecule type" value="Genomic_DNA"/>
</dbReference>
<dbReference type="AlphaFoldDB" id="A0A1M6Q385"/>
<dbReference type="Gene3D" id="3.30.1240.10">
    <property type="match status" value="1"/>
</dbReference>
<dbReference type="OrthoDB" id="9781413at2"/>
<sequence>MFKMAVFDIDGTLLNSKSEISQENLEAVKKAKKLGIKIVLATGKHHLSAQPLYQLLELTEPQVSCNGAIIYCPENKKIIKTNPIDKETYLEIVDRLTELPFPSVVYTTEGFYSTYSPEDLTKIIRVGENKIEYISDYRPLEDVVKILLVLPYHMKREEKLIRDMANEKISVVRTSEEFLEFVAPASNKAVAVKYIADMYNIIPDEIIAFGDSENDVEMLKMAGLGVCMGNGSKIAKKHADVIVSDNDQDGVKEGLYRFVINQ</sequence>
<dbReference type="Gene3D" id="3.40.50.1000">
    <property type="entry name" value="HAD superfamily/HAD-like"/>
    <property type="match status" value="1"/>
</dbReference>
<dbReference type="STRING" id="1120989.SAMN02745227_01630"/>
<organism evidence="1 2">
    <name type="scientific">Anaerobranca californiensis DSM 14826</name>
    <dbReference type="NCBI Taxonomy" id="1120989"/>
    <lineage>
        <taxon>Bacteria</taxon>
        <taxon>Bacillati</taxon>
        <taxon>Bacillota</taxon>
        <taxon>Clostridia</taxon>
        <taxon>Eubacteriales</taxon>
        <taxon>Proteinivoracaceae</taxon>
        <taxon>Anaerobranca</taxon>
    </lineage>
</organism>
<dbReference type="SFLD" id="SFLDS00003">
    <property type="entry name" value="Haloacid_Dehalogenase"/>
    <property type="match status" value="1"/>
</dbReference>
<evidence type="ECO:0008006" key="3">
    <source>
        <dbReference type="Google" id="ProtNLM"/>
    </source>
</evidence>
<evidence type="ECO:0000313" key="1">
    <source>
        <dbReference type="EMBL" id="SHK14694.1"/>
    </source>
</evidence>
<evidence type="ECO:0000313" key="2">
    <source>
        <dbReference type="Proteomes" id="UP000243547"/>
    </source>
</evidence>
<dbReference type="InterPro" id="IPR000150">
    <property type="entry name" value="Cof"/>
</dbReference>
<dbReference type="SFLD" id="SFLDG01140">
    <property type="entry name" value="C2.B:_Phosphomannomutase_and_P"/>
    <property type="match status" value="1"/>
</dbReference>
<protein>
    <recommendedName>
        <fullName evidence="3">Cof subfamily of IIB subfamily of haloacid dehalogenase superfamily/HAD-superfamily hydrolase, subfamily IIB</fullName>
    </recommendedName>
</protein>
<name>A0A1M6Q385_9FIRM</name>
<dbReference type="GO" id="GO:0000287">
    <property type="term" value="F:magnesium ion binding"/>
    <property type="evidence" value="ECO:0007669"/>
    <property type="project" value="TreeGrafter"/>
</dbReference>
<gene>
    <name evidence="1" type="ORF">SAMN02745227_01630</name>
</gene>
<keyword evidence="2" id="KW-1185">Reference proteome</keyword>
<proteinExistence type="predicted"/>